<dbReference type="InterPro" id="IPR036583">
    <property type="entry name" value="23S_rRNA_IVS_sf"/>
</dbReference>
<evidence type="ECO:0000313" key="2">
    <source>
        <dbReference type="EMBL" id="SOU39763.1"/>
    </source>
</evidence>
<dbReference type="CDD" id="cd16377">
    <property type="entry name" value="23S_rRNA_IVP_like"/>
    <property type="match status" value="1"/>
</dbReference>
<dbReference type="RefSeq" id="WP_104641939.1">
    <property type="nucleotide sequence ID" value="NZ_AQGW01000018.1"/>
</dbReference>
<evidence type="ECO:0008006" key="5">
    <source>
        <dbReference type="Google" id="ProtNLM"/>
    </source>
</evidence>
<dbReference type="Pfam" id="PF05635">
    <property type="entry name" value="23S_rRNA_IVP"/>
    <property type="match status" value="1"/>
</dbReference>
<dbReference type="NCBIfam" id="TIGR02436">
    <property type="entry name" value="four helix bundle protein"/>
    <property type="match status" value="1"/>
</dbReference>
<dbReference type="PANTHER" id="PTHR38471">
    <property type="entry name" value="FOUR HELIX BUNDLE PROTEIN"/>
    <property type="match status" value="1"/>
</dbReference>
<dbReference type="AlphaFoldDB" id="A0A2K4X645"/>
<evidence type="ECO:0000313" key="4">
    <source>
        <dbReference type="Proteomes" id="UP000615003"/>
    </source>
</evidence>
<accession>A0A2K4X645</accession>
<dbReference type="PANTHER" id="PTHR38471:SF2">
    <property type="entry name" value="FOUR HELIX BUNDLE PROTEIN"/>
    <property type="match status" value="1"/>
</dbReference>
<protein>
    <recommendedName>
        <fullName evidence="5">Four helix bundle protein</fullName>
    </recommendedName>
</protein>
<dbReference type="NCBIfam" id="NF008912">
    <property type="entry name" value="PRK12275.1-6"/>
    <property type="match status" value="1"/>
</dbReference>
<gene>
    <name evidence="2" type="ORF">PCAR9_A20183</name>
    <name evidence="1" type="ORF">PCARR_a0201</name>
</gene>
<dbReference type="Proteomes" id="UP000615003">
    <property type="component" value="Unassembled WGS sequence"/>
</dbReference>
<dbReference type="SUPFAM" id="SSF158446">
    <property type="entry name" value="IVS-encoded protein-like"/>
    <property type="match status" value="1"/>
</dbReference>
<dbReference type="GeneID" id="93662406"/>
<organism evidence="2 3">
    <name type="scientific">Pseudoalteromonas carrageenovora IAM 12662</name>
    <dbReference type="NCBI Taxonomy" id="1314868"/>
    <lineage>
        <taxon>Bacteria</taxon>
        <taxon>Pseudomonadati</taxon>
        <taxon>Pseudomonadota</taxon>
        <taxon>Gammaproteobacteria</taxon>
        <taxon>Alteromonadales</taxon>
        <taxon>Pseudoalteromonadaceae</taxon>
        <taxon>Pseudoalteromonas</taxon>
    </lineage>
</organism>
<reference evidence="1 4" key="1">
    <citation type="submission" date="2015-06" db="EMBL/GenBank/DDBJ databases">
        <title>Genome sequence of Pseudoalteromonas carrageenovora.</title>
        <authorList>
            <person name="Xie B.-B."/>
            <person name="Rong J.-C."/>
            <person name="Qin Q.-L."/>
            <person name="Zhang Y.-Z."/>
        </authorList>
    </citation>
    <scope>NUCLEOTIDE SEQUENCE [LARGE SCALE GENOMIC DNA]</scope>
    <source>
        <strain evidence="1 4">IAM 12662</strain>
    </source>
</reference>
<dbReference type="OrthoDB" id="160990at2"/>
<dbReference type="EMBL" id="LT965928">
    <property type="protein sequence ID" value="SOU39763.1"/>
    <property type="molecule type" value="Genomic_DNA"/>
</dbReference>
<name>A0A2K4X645_PSEVC</name>
<evidence type="ECO:0000313" key="1">
    <source>
        <dbReference type="EMBL" id="MBE0381956.1"/>
    </source>
</evidence>
<keyword evidence="4" id="KW-1185">Reference proteome</keyword>
<evidence type="ECO:0000313" key="3">
    <source>
        <dbReference type="Proteomes" id="UP000238288"/>
    </source>
</evidence>
<dbReference type="InterPro" id="IPR012657">
    <property type="entry name" value="23S_rRNA-intervening_sequence"/>
</dbReference>
<sequence>MRYENLEVWQRSFRLSIKIYKTFEQLKDFGLKDQMCRASVSVPSNIAEGFERESDKEKARFLVIAKGSLGELKTQLMIATELAYISKEDSLLIINECELIGKMLGSLIRTLKSCS</sequence>
<dbReference type="Gene3D" id="1.20.1440.60">
    <property type="entry name" value="23S rRNA-intervening sequence"/>
    <property type="match status" value="1"/>
</dbReference>
<dbReference type="Proteomes" id="UP000238288">
    <property type="component" value="Chromosome PCAR9a"/>
</dbReference>
<proteinExistence type="predicted"/>
<dbReference type="EMBL" id="AQGW01000018">
    <property type="protein sequence ID" value="MBE0381956.1"/>
    <property type="molecule type" value="Genomic_DNA"/>
</dbReference>
<reference evidence="2 3" key="2">
    <citation type="submission" date="2017-11" db="EMBL/GenBank/DDBJ databases">
        <authorList>
            <person name="Han C.G."/>
        </authorList>
    </citation>
    <scope>NUCLEOTIDE SEQUENCE [LARGE SCALE GENOMIC DNA]</scope>
    <source>
        <strain evidence="3">ATCC 43555</strain>
        <strain evidence="2">ATCC43555</strain>
    </source>
</reference>